<name>A0A8X6XDE0_9ARAC</name>
<keyword evidence="2" id="KW-1185">Reference proteome</keyword>
<organism evidence="1 2">
    <name type="scientific">Trichonephila inaurata madagascariensis</name>
    <dbReference type="NCBI Taxonomy" id="2747483"/>
    <lineage>
        <taxon>Eukaryota</taxon>
        <taxon>Metazoa</taxon>
        <taxon>Ecdysozoa</taxon>
        <taxon>Arthropoda</taxon>
        <taxon>Chelicerata</taxon>
        <taxon>Arachnida</taxon>
        <taxon>Araneae</taxon>
        <taxon>Araneomorphae</taxon>
        <taxon>Entelegynae</taxon>
        <taxon>Araneoidea</taxon>
        <taxon>Nephilidae</taxon>
        <taxon>Trichonephila</taxon>
        <taxon>Trichonephila inaurata</taxon>
    </lineage>
</organism>
<dbReference type="EMBL" id="BMAV01008164">
    <property type="protein sequence ID" value="GFY51530.1"/>
    <property type="molecule type" value="Genomic_DNA"/>
</dbReference>
<evidence type="ECO:0000313" key="1">
    <source>
        <dbReference type="EMBL" id="GFY51530.1"/>
    </source>
</evidence>
<reference evidence="1" key="1">
    <citation type="submission" date="2020-08" db="EMBL/GenBank/DDBJ databases">
        <title>Multicomponent nature underlies the extraordinary mechanical properties of spider dragline silk.</title>
        <authorList>
            <person name="Kono N."/>
            <person name="Nakamura H."/>
            <person name="Mori M."/>
            <person name="Yoshida Y."/>
            <person name="Ohtoshi R."/>
            <person name="Malay A.D."/>
            <person name="Moran D.A.P."/>
            <person name="Tomita M."/>
            <person name="Numata K."/>
            <person name="Arakawa K."/>
        </authorList>
    </citation>
    <scope>NUCLEOTIDE SEQUENCE</scope>
</reference>
<gene>
    <name evidence="1" type="ORF">TNIN_234021</name>
</gene>
<evidence type="ECO:0000313" key="2">
    <source>
        <dbReference type="Proteomes" id="UP000886998"/>
    </source>
</evidence>
<accession>A0A8X6XDE0</accession>
<sequence>MFENVAKEDLITGLNEMGGTVHYDLGIFDLKPKLMQ</sequence>
<feature type="non-terminal residue" evidence="1">
    <location>
        <position position="36"/>
    </location>
</feature>
<proteinExistence type="predicted"/>
<dbReference type="Proteomes" id="UP000886998">
    <property type="component" value="Unassembled WGS sequence"/>
</dbReference>
<dbReference type="OrthoDB" id="6434781at2759"/>
<protein>
    <submittedName>
        <fullName evidence="1">Uncharacterized protein</fullName>
    </submittedName>
</protein>
<dbReference type="AlphaFoldDB" id="A0A8X6XDE0"/>
<comment type="caution">
    <text evidence="1">The sequence shown here is derived from an EMBL/GenBank/DDBJ whole genome shotgun (WGS) entry which is preliminary data.</text>
</comment>